<proteinExistence type="predicted"/>
<organism evidence="1 2">
    <name type="scientific">Halorussus limi</name>
    <dbReference type="NCBI Taxonomy" id="2938695"/>
    <lineage>
        <taxon>Archaea</taxon>
        <taxon>Methanobacteriati</taxon>
        <taxon>Methanobacteriota</taxon>
        <taxon>Stenosarchaea group</taxon>
        <taxon>Halobacteria</taxon>
        <taxon>Halobacteriales</taxon>
        <taxon>Haladaptataceae</taxon>
        <taxon>Halorussus</taxon>
    </lineage>
</organism>
<keyword evidence="2" id="KW-1185">Reference proteome</keyword>
<sequence>MGVVDTIKEWVIPDAESGVELQCTNCGETFDEPLENCPNCGSEETKEVGGFDMRPDE</sequence>
<name>A0A8U0HTC1_9EURY</name>
<protein>
    <submittedName>
        <fullName evidence="1">Hydrogenase maturation nickel metallochaperone HypA</fullName>
    </submittedName>
</protein>
<reference evidence="1 2" key="1">
    <citation type="submission" date="2022-04" db="EMBL/GenBank/DDBJ databases">
        <title>Diverse halophilic archaea isolated from saline environments.</title>
        <authorList>
            <person name="Cui H.-L."/>
        </authorList>
    </citation>
    <scope>NUCLEOTIDE SEQUENCE [LARGE SCALE GENOMIC DNA]</scope>
    <source>
        <strain evidence="1 2">XZYJT49</strain>
    </source>
</reference>
<evidence type="ECO:0000313" key="1">
    <source>
        <dbReference type="EMBL" id="UPV74137.1"/>
    </source>
</evidence>
<dbReference type="KEGG" id="halx:M0R89_16555"/>
<dbReference type="AlphaFoldDB" id="A0A8U0HTC1"/>
<dbReference type="RefSeq" id="WP_248650185.1">
    <property type="nucleotide sequence ID" value="NZ_CP096659.1"/>
</dbReference>
<dbReference type="EMBL" id="CP096659">
    <property type="protein sequence ID" value="UPV74137.1"/>
    <property type="molecule type" value="Genomic_DNA"/>
</dbReference>
<gene>
    <name evidence="1" type="ORF">M0R89_16555</name>
</gene>
<accession>A0A8U0HTC1</accession>
<dbReference type="GeneID" id="72186844"/>
<evidence type="ECO:0000313" key="2">
    <source>
        <dbReference type="Proteomes" id="UP000830729"/>
    </source>
</evidence>
<dbReference type="Proteomes" id="UP000830729">
    <property type="component" value="Chromosome"/>
</dbReference>